<dbReference type="HOGENOM" id="CLU_488185_0_0_3"/>
<keyword evidence="4" id="KW-1185">Reference proteome</keyword>
<protein>
    <submittedName>
        <fullName evidence="3">Carbohydrate-selective porin, OprB family</fullName>
    </submittedName>
</protein>
<proteinExistence type="inferred from homology"/>
<accession>F4XN02</accession>
<feature type="compositionally biased region" description="Polar residues" evidence="2">
    <location>
        <begin position="103"/>
        <end position="118"/>
    </location>
</feature>
<evidence type="ECO:0000313" key="3">
    <source>
        <dbReference type="EMBL" id="EGJ34061.1"/>
    </source>
</evidence>
<evidence type="ECO:0000313" key="4">
    <source>
        <dbReference type="Proteomes" id="UP000003959"/>
    </source>
</evidence>
<sequence length="558" mass="62192">MLTKHNYISLIVVLMRDINQIPIAIDTNNQPSMSASKRSVELSYLLSIGSTSPLAKWGFIAPITLSLLLGVASLKTEPAHAYFSGLCPSLPDQIVSEKPLSPKSETSKPSQHNVWSNTDQDRLDRFNSSNLSEKSQEDWSVKDSCRRMRARFQANPNSQYYSVSSGQGIGCGYTNESCLRYFDRTVGLSKQYDPKSFHPSEDDWVSIEPKKLAQTNFEEAPERPLIPEIEPKDDNPLAPTLNVQGAFLNQVDTSARLRLQGTYPLSPHALFGATVDLTTGDGFSDTEETGLSLNELYFTTSVPSYSNLRFVVGLMDLTSYFDRNSFAKDSTTHFFNPVFQTNPALAAAGIASRPGVLLNWNLTDNLEVRAAGFSSDRDLDDFAFDGFSSELAFRVGTAIIRGTYLSARDAQKDGFQEIFSLNRGDNEFGPKSSDREEAYGINGELYIPALKMGLFGRYGWYENLDLDESGDTYSVGLNLLDLFMDDDRLGLGYGRQLSNDDLRRDEGNKVPDVWELFYDVRVSPNVRAGVTLQGRDQFSDTILGVRVRADFDVSDLWD</sequence>
<dbReference type="EMBL" id="GL890840">
    <property type="protein sequence ID" value="EGJ34061.1"/>
    <property type="molecule type" value="Genomic_DNA"/>
</dbReference>
<dbReference type="InterPro" id="IPR038673">
    <property type="entry name" value="OprB_sf"/>
</dbReference>
<gene>
    <name evidence="3" type="ORF">LYNGBM3L_20830</name>
</gene>
<evidence type="ECO:0000256" key="2">
    <source>
        <dbReference type="SAM" id="MobiDB-lite"/>
    </source>
</evidence>
<comment type="similarity">
    <text evidence="1">Belongs to the OprB family.</text>
</comment>
<evidence type="ECO:0000256" key="1">
    <source>
        <dbReference type="ARBA" id="ARBA00008769"/>
    </source>
</evidence>
<organism evidence="3 4">
    <name type="scientific">Moorena producens 3L</name>
    <dbReference type="NCBI Taxonomy" id="489825"/>
    <lineage>
        <taxon>Bacteria</taxon>
        <taxon>Bacillati</taxon>
        <taxon>Cyanobacteriota</taxon>
        <taxon>Cyanophyceae</taxon>
        <taxon>Coleofasciculales</taxon>
        <taxon>Coleofasciculaceae</taxon>
        <taxon>Moorena</taxon>
    </lineage>
</organism>
<dbReference type="eggNOG" id="COG3203">
    <property type="taxonomic scope" value="Bacteria"/>
</dbReference>
<dbReference type="Proteomes" id="UP000003959">
    <property type="component" value="Unassembled WGS sequence"/>
</dbReference>
<name>F4XN02_9CYAN</name>
<dbReference type="AlphaFoldDB" id="F4XN02"/>
<reference evidence="4" key="1">
    <citation type="journal article" date="2011" name="Proc. Natl. Acad. Sci. U.S.A.">
        <title>Genomic insights into the physiology and ecology of the marine filamentous cyanobacterium Lyngbya majuscula.</title>
        <authorList>
            <person name="Jones A.C."/>
            <person name="Monroe E.A."/>
            <person name="Podell S."/>
            <person name="Hess W.R."/>
            <person name="Klages S."/>
            <person name="Esquenazi E."/>
            <person name="Niessen S."/>
            <person name="Hoover H."/>
            <person name="Rothmann M."/>
            <person name="Lasken R.S."/>
            <person name="Yates J.R.III."/>
            <person name="Reinhardt R."/>
            <person name="Kube M."/>
            <person name="Burkart M.D."/>
            <person name="Allen E.E."/>
            <person name="Dorrestein P.C."/>
            <person name="Gerwick W.H."/>
            <person name="Gerwick L."/>
        </authorList>
    </citation>
    <scope>NUCLEOTIDE SEQUENCE [LARGE SCALE GENOMIC DNA]</scope>
    <source>
        <strain evidence="4">3L</strain>
    </source>
</reference>
<feature type="region of interest" description="Disordered" evidence="2">
    <location>
        <begin position="97"/>
        <end position="138"/>
    </location>
</feature>
<dbReference type="Gene3D" id="2.40.160.180">
    <property type="entry name" value="Carbohydrate-selective porin OprB"/>
    <property type="match status" value="1"/>
</dbReference>